<evidence type="ECO:0000313" key="1">
    <source>
        <dbReference type="EMBL" id="PIY97061.1"/>
    </source>
</evidence>
<reference evidence="1 2" key="1">
    <citation type="submission" date="2017-09" db="EMBL/GenBank/DDBJ databases">
        <title>Depth-based differentiation of microbial function through sediment-hosted aquifers and enrichment of novel symbionts in the deep terrestrial subsurface.</title>
        <authorList>
            <person name="Probst A.J."/>
            <person name="Ladd B."/>
            <person name="Jarett J.K."/>
            <person name="Geller-Mcgrath D.E."/>
            <person name="Sieber C.M."/>
            <person name="Emerson J.B."/>
            <person name="Anantharaman K."/>
            <person name="Thomas B.C."/>
            <person name="Malmstrom R."/>
            <person name="Stieglmeier M."/>
            <person name="Klingl A."/>
            <person name="Woyke T."/>
            <person name="Ryan C.M."/>
            <person name="Banfield J.F."/>
        </authorList>
    </citation>
    <scope>NUCLEOTIDE SEQUENCE [LARGE SCALE GENOMIC DNA]</scope>
    <source>
        <strain evidence="1">CG_4_10_14_0_8_um_filter_42_10</strain>
    </source>
</reference>
<protein>
    <submittedName>
        <fullName evidence="1">Four helix bundle protein</fullName>
    </submittedName>
</protein>
<dbReference type="EMBL" id="PFMD01000018">
    <property type="protein sequence ID" value="PIY97061.1"/>
    <property type="molecule type" value="Genomic_DNA"/>
</dbReference>
<accession>A0A2M7RKR8</accession>
<evidence type="ECO:0000313" key="2">
    <source>
        <dbReference type="Proteomes" id="UP000230779"/>
    </source>
</evidence>
<dbReference type="PANTHER" id="PTHR38471">
    <property type="entry name" value="FOUR HELIX BUNDLE PROTEIN"/>
    <property type="match status" value="1"/>
</dbReference>
<dbReference type="InterPro" id="IPR036583">
    <property type="entry name" value="23S_rRNA_IVS_sf"/>
</dbReference>
<proteinExistence type="predicted"/>
<dbReference type="PANTHER" id="PTHR38471:SF2">
    <property type="entry name" value="FOUR HELIX BUNDLE PROTEIN"/>
    <property type="match status" value="1"/>
</dbReference>
<gene>
    <name evidence="1" type="ORF">COY66_01500</name>
</gene>
<comment type="caution">
    <text evidence="1">The sequence shown here is derived from an EMBL/GenBank/DDBJ whole genome shotgun (WGS) entry which is preliminary data.</text>
</comment>
<dbReference type="AlphaFoldDB" id="A0A2M7RKR8"/>
<dbReference type="SUPFAM" id="SSF158446">
    <property type="entry name" value="IVS-encoded protein-like"/>
    <property type="match status" value="1"/>
</dbReference>
<dbReference type="NCBIfam" id="TIGR02436">
    <property type="entry name" value="four helix bundle protein"/>
    <property type="match status" value="1"/>
</dbReference>
<dbReference type="Pfam" id="PF05635">
    <property type="entry name" value="23S_rRNA_IVP"/>
    <property type="match status" value="1"/>
</dbReference>
<name>A0A2M7RKR8_9BACT</name>
<dbReference type="InterPro" id="IPR012657">
    <property type="entry name" value="23S_rRNA-intervening_sequence"/>
</dbReference>
<dbReference type="Proteomes" id="UP000230779">
    <property type="component" value="Unassembled WGS sequence"/>
</dbReference>
<sequence length="125" mass="14770">MNKKFLQLKDIGAYTAAFYLSNYVWDLVIKWDYFSKDTMGKQFARSIDSISANIAEGFGRYGKKDKICFYRYSYGSVKESEDWLNKSKERNLLTKEQFNFINSELLKLPKSINYLISFTNQKLLH</sequence>
<organism evidence="1 2">
    <name type="scientific">Candidatus Kerfeldbacteria bacterium CG_4_10_14_0_8_um_filter_42_10</name>
    <dbReference type="NCBI Taxonomy" id="2014248"/>
    <lineage>
        <taxon>Bacteria</taxon>
        <taxon>Candidatus Kerfeldiibacteriota</taxon>
    </lineage>
</organism>
<dbReference type="Gene3D" id="1.20.1440.60">
    <property type="entry name" value="23S rRNA-intervening sequence"/>
    <property type="match status" value="1"/>
</dbReference>